<keyword evidence="12" id="KW-1185">Reference proteome</keyword>
<dbReference type="PROSITE" id="PS00815">
    <property type="entry name" value="AIPM_HOMOCIT_SYNTH_1"/>
    <property type="match status" value="1"/>
</dbReference>
<evidence type="ECO:0000256" key="3">
    <source>
        <dbReference type="ARBA" id="ARBA00022605"/>
    </source>
</evidence>
<dbReference type="SMART" id="SM00917">
    <property type="entry name" value="LeuA_dimer"/>
    <property type="match status" value="1"/>
</dbReference>
<dbReference type="NCBIfam" id="TIGR00977">
    <property type="entry name" value="citramal_synth"/>
    <property type="match status" value="1"/>
</dbReference>
<dbReference type="PROSITE" id="PS50991">
    <property type="entry name" value="PYR_CT"/>
    <property type="match status" value="1"/>
</dbReference>
<evidence type="ECO:0000256" key="6">
    <source>
        <dbReference type="ARBA" id="ARBA00023304"/>
    </source>
</evidence>
<sequence>MSRTTPAGTPLGDGFHVFDTTLRDGAQREGITYSVTDKLAVARLLDGIGVGFIEGGWPGALPKDTEFFARAAAGELELKHAVLVAFGSTRKAGVKVEDDLQVQALLDSQAPVVTLVAKSDRRHIERALRTTVDENCAMVADTVRYLVAQGRRVFLDAEHFFDGYAYDPECALRVLQAAGEAGADVVVLCDTNGGQLPVGLGQTVTEVMARTGLRVGIHCQDDTSCAVANTLAAVQAGATHVQCTANGYGERAGNADLFAVIGNLVTKLGMPVVPADSVAELTRVSHALAEIANIAPDTHQAYVGASAFAHKAGLHASAIKVDPDLYNHIDPATVGNGMRVLVTEMAGRASLELKGRELGLDLAGRPDAVGSAVQKVKELEAKGWSFEAADASLELLLRNELSEVDEPPFTLESYRVLLDHRQDGVIVSEATVKVHVGGERVIATAEGNGPVHALDAALRQALRPHLSWMDSVELADYKVRILTDHPGTDAITRVLVESTDGEHEWTTVGVHNNIVEASWLALCDALAHKAMRVRALA</sequence>
<dbReference type="InterPro" id="IPR000891">
    <property type="entry name" value="PYR_CT"/>
</dbReference>
<keyword evidence="6" id="KW-0100">Branched-chain amino acid biosynthesis</keyword>
<dbReference type="Gene3D" id="3.30.160.270">
    <property type="match status" value="1"/>
</dbReference>
<dbReference type="InterPro" id="IPR054691">
    <property type="entry name" value="LeuA/HCS_post-cat"/>
</dbReference>
<dbReference type="SUPFAM" id="SSF51569">
    <property type="entry name" value="Aldolase"/>
    <property type="match status" value="1"/>
</dbReference>
<dbReference type="InterPro" id="IPR036230">
    <property type="entry name" value="LeuA_allosteric_dom_sf"/>
</dbReference>
<evidence type="ECO:0000256" key="5">
    <source>
        <dbReference type="ARBA" id="ARBA00022679"/>
    </source>
</evidence>
<keyword evidence="3" id="KW-0028">Amino-acid biosynthesis</keyword>
<accession>A0ABV6MTZ3</accession>
<dbReference type="RefSeq" id="WP_273935288.1">
    <property type="nucleotide sequence ID" value="NZ_CP097263.1"/>
</dbReference>
<dbReference type="SUPFAM" id="SSF110921">
    <property type="entry name" value="2-isopropylmalate synthase LeuA, allosteric (dimerisation) domain"/>
    <property type="match status" value="1"/>
</dbReference>
<dbReference type="Gene3D" id="1.10.238.260">
    <property type="match status" value="1"/>
</dbReference>
<evidence type="ECO:0000313" key="11">
    <source>
        <dbReference type="EMBL" id="MFC0543803.1"/>
    </source>
</evidence>
<protein>
    <recommendedName>
        <fullName evidence="8">Citramalate synthase</fullName>
        <ecNumber evidence="8">2.3.3.21</ecNumber>
    </recommendedName>
</protein>
<gene>
    <name evidence="11" type="primary">cimA</name>
    <name evidence="11" type="ORF">ACFFH7_20035</name>
</gene>
<dbReference type="EMBL" id="JBHLUD010000007">
    <property type="protein sequence ID" value="MFC0543803.1"/>
    <property type="molecule type" value="Genomic_DNA"/>
</dbReference>
<dbReference type="InterPro" id="IPR005675">
    <property type="entry name" value="Citramal_synthase"/>
</dbReference>
<evidence type="ECO:0000256" key="7">
    <source>
        <dbReference type="ARBA" id="ARBA00048263"/>
    </source>
</evidence>
<dbReference type="PANTHER" id="PTHR43538">
    <property type="entry name" value="ALPHA-IPM SYNTHASE/HOMOCITRATE SYNTHASE"/>
    <property type="match status" value="1"/>
</dbReference>
<name>A0ABV6MTZ3_9PSEU</name>
<comment type="similarity">
    <text evidence="2 9">Belongs to the alpha-IPM synthase/homocitrate synthase family.</text>
</comment>
<comment type="caution">
    <text evidence="11">The sequence shown here is derived from an EMBL/GenBank/DDBJ whole genome shotgun (WGS) entry which is preliminary data.</text>
</comment>
<comment type="catalytic activity">
    <reaction evidence="7">
        <text>pyruvate + acetyl-CoA + H2O = (3R)-citramalate + CoA + H(+)</text>
        <dbReference type="Rhea" id="RHEA:19045"/>
        <dbReference type="ChEBI" id="CHEBI:15361"/>
        <dbReference type="ChEBI" id="CHEBI:15377"/>
        <dbReference type="ChEBI" id="CHEBI:15378"/>
        <dbReference type="ChEBI" id="CHEBI:30934"/>
        <dbReference type="ChEBI" id="CHEBI:57287"/>
        <dbReference type="ChEBI" id="CHEBI:57288"/>
        <dbReference type="EC" id="2.3.3.21"/>
    </reaction>
</comment>
<dbReference type="Pfam" id="PF00682">
    <property type="entry name" value="HMGL-like"/>
    <property type="match status" value="1"/>
</dbReference>
<dbReference type="CDD" id="cd07941">
    <property type="entry name" value="DRE_TIM_LeuA3"/>
    <property type="match status" value="1"/>
</dbReference>
<evidence type="ECO:0000313" key="12">
    <source>
        <dbReference type="Proteomes" id="UP001589810"/>
    </source>
</evidence>
<proteinExistence type="inferred from homology"/>
<reference evidence="11 12" key="1">
    <citation type="submission" date="2024-09" db="EMBL/GenBank/DDBJ databases">
        <authorList>
            <person name="Sun Q."/>
            <person name="Mori K."/>
        </authorList>
    </citation>
    <scope>NUCLEOTIDE SEQUENCE [LARGE SCALE GENOMIC DNA]</scope>
    <source>
        <strain evidence="11 12">TBRC 1432</strain>
    </source>
</reference>
<dbReference type="PANTHER" id="PTHR43538:SF1">
    <property type="entry name" value="(R)-CITRAMALATE SYNTHASE"/>
    <property type="match status" value="1"/>
</dbReference>
<feature type="domain" description="Pyruvate carboxyltransferase" evidence="10">
    <location>
        <begin position="15"/>
        <end position="285"/>
    </location>
</feature>
<comment type="pathway">
    <text evidence="1">Amino-acid biosynthesis; L-isoleucine biosynthesis; 2-oxobutanoate from pyruvate: step 1/3.</text>
</comment>
<keyword evidence="5 9" id="KW-0808">Transferase</keyword>
<keyword evidence="4" id="KW-0412">Isoleucine biosynthesis</keyword>
<evidence type="ECO:0000256" key="9">
    <source>
        <dbReference type="RuleBase" id="RU003523"/>
    </source>
</evidence>
<evidence type="ECO:0000256" key="2">
    <source>
        <dbReference type="ARBA" id="ARBA00006154"/>
    </source>
</evidence>
<dbReference type="Gene3D" id="3.20.20.70">
    <property type="entry name" value="Aldolase class I"/>
    <property type="match status" value="1"/>
</dbReference>
<dbReference type="InterPro" id="IPR013709">
    <property type="entry name" value="2-isopropylmalate_synth_dimer"/>
</dbReference>
<evidence type="ECO:0000256" key="4">
    <source>
        <dbReference type="ARBA" id="ARBA00022624"/>
    </source>
</evidence>
<dbReference type="InterPro" id="IPR002034">
    <property type="entry name" value="AIPM/Hcit_synth_CS"/>
</dbReference>
<evidence type="ECO:0000256" key="8">
    <source>
        <dbReference type="NCBIfam" id="TIGR00977"/>
    </source>
</evidence>
<dbReference type="InterPro" id="IPR013785">
    <property type="entry name" value="Aldolase_TIM"/>
</dbReference>
<dbReference type="Pfam" id="PF22617">
    <property type="entry name" value="HCS_D2"/>
    <property type="match status" value="1"/>
</dbReference>
<dbReference type="Proteomes" id="UP001589810">
    <property type="component" value="Unassembled WGS sequence"/>
</dbReference>
<dbReference type="EC" id="2.3.3.21" evidence="8"/>
<evidence type="ECO:0000256" key="1">
    <source>
        <dbReference type="ARBA" id="ARBA00004743"/>
    </source>
</evidence>
<evidence type="ECO:0000259" key="10">
    <source>
        <dbReference type="PROSITE" id="PS50991"/>
    </source>
</evidence>
<organism evidence="11 12">
    <name type="scientific">Kutzneria chonburiensis</name>
    <dbReference type="NCBI Taxonomy" id="1483604"/>
    <lineage>
        <taxon>Bacteria</taxon>
        <taxon>Bacillati</taxon>
        <taxon>Actinomycetota</taxon>
        <taxon>Actinomycetes</taxon>
        <taxon>Pseudonocardiales</taxon>
        <taxon>Pseudonocardiaceae</taxon>
        <taxon>Kutzneria</taxon>
    </lineage>
</organism>
<dbReference type="Pfam" id="PF08502">
    <property type="entry name" value="LeuA_dimer"/>
    <property type="match status" value="1"/>
</dbReference>